<protein>
    <submittedName>
        <fullName evidence="2">DUF2141 domain-containing protein</fullName>
    </submittedName>
</protein>
<reference evidence="2 3" key="1">
    <citation type="submission" date="2024-03" db="EMBL/GenBank/DDBJ databases">
        <title>Community enrichment and isolation of bacterial strains for fucoidan degradation.</title>
        <authorList>
            <person name="Sichert A."/>
        </authorList>
    </citation>
    <scope>NUCLEOTIDE SEQUENCE [LARGE SCALE GENOMIC DNA]</scope>
    <source>
        <strain evidence="2 3">AS81</strain>
    </source>
</reference>
<name>A0ABU9U6H8_9GAMM</name>
<feature type="chain" id="PRO_5047378367" evidence="1">
    <location>
        <begin position="21"/>
        <end position="149"/>
    </location>
</feature>
<dbReference type="InterPro" id="IPR018673">
    <property type="entry name" value="DUF2141"/>
</dbReference>
<evidence type="ECO:0000313" key="2">
    <source>
        <dbReference type="EMBL" id="MEM5552647.1"/>
    </source>
</evidence>
<keyword evidence="1" id="KW-0732">Signal</keyword>
<dbReference type="RefSeq" id="WP_342884482.1">
    <property type="nucleotide sequence ID" value="NZ_JBBMQU010000044.1"/>
</dbReference>
<comment type="caution">
    <text evidence="2">The sequence shown here is derived from an EMBL/GenBank/DDBJ whole genome shotgun (WGS) entry which is preliminary data.</text>
</comment>
<sequence>MMKIMVILMMPMLFSGQLLANSDRISLAISFAKFKQQEGNLHYQVLDCNDSEGSWDTLAVITTQQLPVSAAVHDVTVEDLPVGKYCVRFFQDLNANGELDLAANSVPREPVGFSNNPSLMMSQPEPEDCVLQLTQDEAIKVKVNNKRRR</sequence>
<accession>A0ABU9U6H8</accession>
<dbReference type="Pfam" id="PF09912">
    <property type="entry name" value="DUF2141"/>
    <property type="match status" value="1"/>
</dbReference>
<evidence type="ECO:0000256" key="1">
    <source>
        <dbReference type="SAM" id="SignalP"/>
    </source>
</evidence>
<evidence type="ECO:0000313" key="3">
    <source>
        <dbReference type="Proteomes" id="UP001388366"/>
    </source>
</evidence>
<organism evidence="2 3">
    <name type="scientific">Pseudoalteromonas neustonica</name>
    <dbReference type="NCBI Taxonomy" id="1840331"/>
    <lineage>
        <taxon>Bacteria</taxon>
        <taxon>Pseudomonadati</taxon>
        <taxon>Pseudomonadota</taxon>
        <taxon>Gammaproteobacteria</taxon>
        <taxon>Alteromonadales</taxon>
        <taxon>Pseudoalteromonadaceae</taxon>
        <taxon>Pseudoalteromonas</taxon>
    </lineage>
</organism>
<dbReference type="EMBL" id="JBBMQU010000044">
    <property type="protein sequence ID" value="MEM5552647.1"/>
    <property type="molecule type" value="Genomic_DNA"/>
</dbReference>
<proteinExistence type="predicted"/>
<keyword evidence="3" id="KW-1185">Reference proteome</keyword>
<feature type="signal peptide" evidence="1">
    <location>
        <begin position="1"/>
        <end position="20"/>
    </location>
</feature>
<dbReference type="Proteomes" id="UP001388366">
    <property type="component" value="Unassembled WGS sequence"/>
</dbReference>
<gene>
    <name evidence="2" type="ORF">WNY63_18160</name>
</gene>